<proteinExistence type="predicted"/>
<accession>A0A4Y7R5E3</accession>
<dbReference type="EMBL" id="QFGA01000004">
    <property type="protein sequence ID" value="TEB04208.1"/>
    <property type="molecule type" value="Genomic_DNA"/>
</dbReference>
<keyword evidence="2" id="KW-1185">Reference proteome</keyword>
<name>A0A4Y7R5E3_9FIRM</name>
<evidence type="ECO:0000313" key="2">
    <source>
        <dbReference type="Proteomes" id="UP000298324"/>
    </source>
</evidence>
<reference evidence="1 2" key="1">
    <citation type="journal article" date="2018" name="Environ. Microbiol.">
        <title>Novel energy conservation strategies and behaviour of Pelotomaculum schinkii driving syntrophic propionate catabolism.</title>
        <authorList>
            <person name="Hidalgo-Ahumada C.A.P."/>
            <person name="Nobu M.K."/>
            <person name="Narihiro T."/>
            <person name="Tamaki H."/>
            <person name="Liu W.T."/>
            <person name="Kamagata Y."/>
            <person name="Stams A.J.M."/>
            <person name="Imachi H."/>
            <person name="Sousa D.Z."/>
        </authorList>
    </citation>
    <scope>NUCLEOTIDE SEQUENCE [LARGE SCALE GENOMIC DNA]</scope>
    <source>
        <strain evidence="1 2">HH</strain>
    </source>
</reference>
<organism evidence="1 2">
    <name type="scientific">Pelotomaculum schinkii</name>
    <dbReference type="NCBI Taxonomy" id="78350"/>
    <lineage>
        <taxon>Bacteria</taxon>
        <taxon>Bacillati</taxon>
        <taxon>Bacillota</taxon>
        <taxon>Clostridia</taxon>
        <taxon>Eubacteriales</taxon>
        <taxon>Desulfotomaculaceae</taxon>
        <taxon>Pelotomaculum</taxon>
    </lineage>
</organism>
<evidence type="ECO:0000313" key="1">
    <source>
        <dbReference type="EMBL" id="TEB04208.1"/>
    </source>
</evidence>
<gene>
    <name evidence="1" type="ORF">Psch_03933</name>
</gene>
<sequence length="63" mass="7160">MWVRIHSHKCNIGCHKFGASAPGAIEIAPASQIFILYRYRDSGMVNCHREYMSGDFASIKQMK</sequence>
<protein>
    <submittedName>
        <fullName evidence="1">Uncharacterized protein</fullName>
    </submittedName>
</protein>
<comment type="caution">
    <text evidence="1">The sequence shown here is derived from an EMBL/GenBank/DDBJ whole genome shotgun (WGS) entry which is preliminary data.</text>
</comment>
<dbReference type="AlphaFoldDB" id="A0A4Y7R5E3"/>
<dbReference type="Proteomes" id="UP000298324">
    <property type="component" value="Unassembled WGS sequence"/>
</dbReference>